<evidence type="ECO:0000256" key="6">
    <source>
        <dbReference type="SAM" id="Phobius"/>
    </source>
</evidence>
<evidence type="ECO:0000256" key="1">
    <source>
        <dbReference type="ARBA" id="ARBA00004141"/>
    </source>
</evidence>
<evidence type="ECO:0000313" key="8">
    <source>
        <dbReference type="EMBL" id="MBA4603578.1"/>
    </source>
</evidence>
<dbReference type="PANTHER" id="PTHR43840:SF50">
    <property type="entry name" value="MANGANESE EFFLUX SYSTEM PROTEIN MNES"/>
    <property type="match status" value="1"/>
</dbReference>
<comment type="caution">
    <text evidence="8">The sequence shown here is derived from an EMBL/GenBank/DDBJ whole genome shotgun (WGS) entry which is preliminary data.</text>
</comment>
<dbReference type="GO" id="GO:0008324">
    <property type="term" value="F:monoatomic cation transmembrane transporter activity"/>
    <property type="evidence" value="ECO:0007669"/>
    <property type="project" value="InterPro"/>
</dbReference>
<evidence type="ECO:0000313" key="9">
    <source>
        <dbReference type="Proteomes" id="UP000538292"/>
    </source>
</evidence>
<feature type="transmembrane region" description="Helical" evidence="6">
    <location>
        <begin position="12"/>
        <end position="33"/>
    </location>
</feature>
<dbReference type="GO" id="GO:0016020">
    <property type="term" value="C:membrane"/>
    <property type="evidence" value="ECO:0007669"/>
    <property type="project" value="UniProtKB-SubCell"/>
</dbReference>
<evidence type="ECO:0000256" key="5">
    <source>
        <dbReference type="ARBA" id="ARBA00023136"/>
    </source>
</evidence>
<keyword evidence="4 6" id="KW-1133">Transmembrane helix</keyword>
<reference evidence="8 9" key="1">
    <citation type="submission" date="2020-07" db="EMBL/GenBank/DDBJ databases">
        <title>Thermoactinomyces phylogeny.</title>
        <authorList>
            <person name="Dunlap C."/>
        </authorList>
    </citation>
    <scope>NUCLEOTIDE SEQUENCE [LARGE SCALE GENOMIC DNA]</scope>
    <source>
        <strain evidence="8 9">AMNI-1</strain>
    </source>
</reference>
<evidence type="ECO:0000256" key="4">
    <source>
        <dbReference type="ARBA" id="ARBA00022989"/>
    </source>
</evidence>
<dbReference type="Pfam" id="PF01545">
    <property type="entry name" value="Cation_efflux"/>
    <property type="match status" value="1"/>
</dbReference>
<feature type="domain" description="Cation efflux protein transmembrane" evidence="7">
    <location>
        <begin position="15"/>
        <end position="94"/>
    </location>
</feature>
<keyword evidence="3 6" id="KW-0812">Transmembrane</keyword>
<dbReference type="InterPro" id="IPR050291">
    <property type="entry name" value="CDF_Transporter"/>
</dbReference>
<evidence type="ECO:0000256" key="2">
    <source>
        <dbReference type="ARBA" id="ARBA00022448"/>
    </source>
</evidence>
<keyword evidence="9" id="KW-1185">Reference proteome</keyword>
<name>A0A7W2ASG0_9BACL</name>
<comment type="subcellular location">
    <subcellularLocation>
        <location evidence="1">Membrane</location>
        <topology evidence="1">Multi-pass membrane protein</topology>
    </subcellularLocation>
</comment>
<sequence>MVKLPPPKQAQKGAWLSIAVYIVLSLSKCWAGLQTHSEGMFADGLNNISDIFLSVAILIGLKVSQQPADQNHPFGHSKAETIATLVAAFFMIFYGN</sequence>
<dbReference type="RefSeq" id="WP_181742052.1">
    <property type="nucleotide sequence ID" value="NZ_JACEOL010000061.1"/>
</dbReference>
<dbReference type="Proteomes" id="UP000538292">
    <property type="component" value="Unassembled WGS sequence"/>
</dbReference>
<accession>A0A7W2ASG0</accession>
<evidence type="ECO:0000256" key="3">
    <source>
        <dbReference type="ARBA" id="ARBA00022692"/>
    </source>
</evidence>
<keyword evidence="2" id="KW-0813">Transport</keyword>
<dbReference type="PANTHER" id="PTHR43840">
    <property type="entry name" value="MITOCHONDRIAL METAL TRANSPORTER 1-RELATED"/>
    <property type="match status" value="1"/>
</dbReference>
<protein>
    <submittedName>
        <fullName evidence="8">Cation transporter</fullName>
    </submittedName>
</protein>
<evidence type="ECO:0000259" key="7">
    <source>
        <dbReference type="Pfam" id="PF01545"/>
    </source>
</evidence>
<dbReference type="Gene3D" id="1.20.1510.10">
    <property type="entry name" value="Cation efflux protein transmembrane domain"/>
    <property type="match status" value="1"/>
</dbReference>
<dbReference type="EMBL" id="JACEOL010000061">
    <property type="protein sequence ID" value="MBA4603578.1"/>
    <property type="molecule type" value="Genomic_DNA"/>
</dbReference>
<gene>
    <name evidence="8" type="ORF">H2C83_14990</name>
</gene>
<dbReference type="InterPro" id="IPR027469">
    <property type="entry name" value="Cation_efflux_TMD_sf"/>
</dbReference>
<organism evidence="8 9">
    <name type="scientific">Thermoactinomyces mirandus</name>
    <dbReference type="NCBI Taxonomy" id="2756294"/>
    <lineage>
        <taxon>Bacteria</taxon>
        <taxon>Bacillati</taxon>
        <taxon>Bacillota</taxon>
        <taxon>Bacilli</taxon>
        <taxon>Bacillales</taxon>
        <taxon>Thermoactinomycetaceae</taxon>
        <taxon>Thermoactinomyces</taxon>
    </lineage>
</organism>
<keyword evidence="5 6" id="KW-0472">Membrane</keyword>
<dbReference type="AlphaFoldDB" id="A0A7W2ASG0"/>
<dbReference type="SUPFAM" id="SSF161111">
    <property type="entry name" value="Cation efflux protein transmembrane domain-like"/>
    <property type="match status" value="1"/>
</dbReference>
<dbReference type="InterPro" id="IPR058533">
    <property type="entry name" value="Cation_efflux_TM"/>
</dbReference>
<proteinExistence type="predicted"/>